<comment type="caution">
    <text evidence="1">The sequence shown here is derived from an EMBL/GenBank/DDBJ whole genome shotgun (WGS) entry which is preliminary data.</text>
</comment>
<evidence type="ECO:0000313" key="2">
    <source>
        <dbReference type="Proteomes" id="UP001163321"/>
    </source>
</evidence>
<reference evidence="1 2" key="1">
    <citation type="journal article" date="2022" name="bioRxiv">
        <title>The genome of the oomycete Peronosclerospora sorghi, a cosmopolitan pathogen of maize and sorghum, is inflated with dispersed pseudogenes.</title>
        <authorList>
            <person name="Fletcher K."/>
            <person name="Martin F."/>
            <person name="Isakeit T."/>
            <person name="Cavanaugh K."/>
            <person name="Magill C."/>
            <person name="Michelmore R."/>
        </authorList>
    </citation>
    <scope>NUCLEOTIDE SEQUENCE [LARGE SCALE GENOMIC DNA]</scope>
    <source>
        <strain evidence="1">P6</strain>
    </source>
</reference>
<dbReference type="Proteomes" id="UP001163321">
    <property type="component" value="Chromosome 3"/>
</dbReference>
<protein>
    <submittedName>
        <fullName evidence="1">Uncharacterized protein</fullName>
    </submittedName>
</protein>
<proteinExistence type="predicted"/>
<accession>A0ACC0WAX2</accession>
<sequence>MSKSFNEKAAARLVIKTSVSSDGYIAGVGKNQLSDAQLTFWKEQKKTPDDVFKILQLEKKRVPHDEFVAMVLVLNKYIELTSTKATSSSKKTDAILFNTLVKGFQDNRRLLQKNASCASRQSGRGLPHPSGIVFSHWSEKNRHITVYPKKYLDPSL</sequence>
<evidence type="ECO:0000313" key="1">
    <source>
        <dbReference type="EMBL" id="KAI9915476.1"/>
    </source>
</evidence>
<keyword evidence="2" id="KW-1185">Reference proteome</keyword>
<dbReference type="EMBL" id="CM047582">
    <property type="protein sequence ID" value="KAI9915476.1"/>
    <property type="molecule type" value="Genomic_DNA"/>
</dbReference>
<name>A0ACC0WAX2_9STRA</name>
<gene>
    <name evidence="1" type="ORF">PsorP6_007637</name>
</gene>
<organism evidence="1 2">
    <name type="scientific">Peronosclerospora sorghi</name>
    <dbReference type="NCBI Taxonomy" id="230839"/>
    <lineage>
        <taxon>Eukaryota</taxon>
        <taxon>Sar</taxon>
        <taxon>Stramenopiles</taxon>
        <taxon>Oomycota</taxon>
        <taxon>Peronosporomycetes</taxon>
        <taxon>Peronosporales</taxon>
        <taxon>Peronosporaceae</taxon>
        <taxon>Peronosclerospora</taxon>
    </lineage>
</organism>